<feature type="transmembrane region" description="Helical" evidence="1">
    <location>
        <begin position="49"/>
        <end position="66"/>
    </location>
</feature>
<organism evidence="2 3">
    <name type="scientific">Formosa agariphila (strain DSM 15362 / KCTC 12365 / LMG 23005 / KMM 3901 / M-2Alg 35-1)</name>
    <dbReference type="NCBI Taxonomy" id="1347342"/>
    <lineage>
        <taxon>Bacteria</taxon>
        <taxon>Pseudomonadati</taxon>
        <taxon>Bacteroidota</taxon>
        <taxon>Flavobacteriia</taxon>
        <taxon>Flavobacteriales</taxon>
        <taxon>Flavobacteriaceae</taxon>
        <taxon>Formosa</taxon>
    </lineage>
</organism>
<dbReference type="HOGENOM" id="CLU_2693549_0_0_10"/>
<evidence type="ECO:0000313" key="3">
    <source>
        <dbReference type="Proteomes" id="UP000016160"/>
    </source>
</evidence>
<gene>
    <name evidence="2" type="ORF">BN863_6670</name>
</gene>
<feature type="non-terminal residue" evidence="2">
    <location>
        <position position="1"/>
    </location>
</feature>
<name>T2KK51_FORAG</name>
<dbReference type="AlphaFoldDB" id="T2KK51"/>
<dbReference type="eggNOG" id="ENOG5033FCQ">
    <property type="taxonomic scope" value="Bacteria"/>
</dbReference>
<evidence type="ECO:0000313" key="2">
    <source>
        <dbReference type="EMBL" id="CDF78379.1"/>
    </source>
</evidence>
<accession>T2KK51</accession>
<sequence length="74" mass="8718">VVTKLNKWIKAPTKKQVILFTLIWLFGVLLLVFSVTGNFKENIIQKENIAILFLIILSFSKLFQVYKNYFKHSK</sequence>
<reference evidence="2 3" key="1">
    <citation type="journal article" date="2013" name="Appl. Environ. Microbiol.">
        <title>The genome of the alga-associated marine flavobacterium Formosa agariphila KMM 3901T reveals a broad potential for degradation of algal polysaccharides.</title>
        <authorList>
            <person name="Mann A.J."/>
            <person name="Hahnke R.L."/>
            <person name="Huang S."/>
            <person name="Werner J."/>
            <person name="Xing P."/>
            <person name="Barbeyron T."/>
            <person name="Huettel B."/>
            <person name="Stueber K."/>
            <person name="Reinhardt R."/>
            <person name="Harder J."/>
            <person name="Gloeckner F.O."/>
            <person name="Amann R.I."/>
            <person name="Teeling H."/>
        </authorList>
    </citation>
    <scope>NUCLEOTIDE SEQUENCE [LARGE SCALE GENOMIC DNA]</scope>
    <source>
        <strain evidence="3">DSM 15362 / KCTC 12365 / LMG 23005 / KMM 3901</strain>
    </source>
</reference>
<protein>
    <submittedName>
        <fullName evidence="2">Uncharacterized protein</fullName>
    </submittedName>
</protein>
<dbReference type="EMBL" id="HG315671">
    <property type="protein sequence ID" value="CDF78379.1"/>
    <property type="molecule type" value="Genomic_DNA"/>
</dbReference>
<keyword evidence="1" id="KW-0472">Membrane</keyword>
<keyword evidence="1" id="KW-1133">Transmembrane helix</keyword>
<dbReference type="PATRIC" id="fig|1347342.6.peg.671"/>
<proteinExistence type="predicted"/>
<feature type="transmembrane region" description="Helical" evidence="1">
    <location>
        <begin position="17"/>
        <end position="37"/>
    </location>
</feature>
<dbReference type="Proteomes" id="UP000016160">
    <property type="component" value="Chromosome"/>
</dbReference>
<evidence type="ECO:0000256" key="1">
    <source>
        <dbReference type="SAM" id="Phobius"/>
    </source>
</evidence>
<keyword evidence="3" id="KW-1185">Reference proteome</keyword>
<keyword evidence="1" id="KW-0812">Transmembrane</keyword>